<dbReference type="GO" id="GO:0016020">
    <property type="term" value="C:membrane"/>
    <property type="evidence" value="ECO:0007669"/>
    <property type="project" value="TreeGrafter"/>
</dbReference>
<dbReference type="PANTHER" id="PTHR23028">
    <property type="entry name" value="ACETYLTRANSFERASE"/>
    <property type="match status" value="1"/>
</dbReference>
<feature type="transmembrane region" description="Helical" evidence="1">
    <location>
        <begin position="82"/>
        <end position="100"/>
    </location>
</feature>
<comment type="caution">
    <text evidence="3">The sequence shown here is derived from an EMBL/GenBank/DDBJ whole genome shotgun (WGS) entry which is preliminary data.</text>
</comment>
<evidence type="ECO:0000256" key="1">
    <source>
        <dbReference type="SAM" id="Phobius"/>
    </source>
</evidence>
<feature type="transmembrane region" description="Helical" evidence="1">
    <location>
        <begin position="242"/>
        <end position="259"/>
    </location>
</feature>
<feature type="domain" description="Acyltransferase 3" evidence="2">
    <location>
        <begin position="5"/>
        <end position="318"/>
    </location>
</feature>
<dbReference type="GO" id="GO:0016747">
    <property type="term" value="F:acyltransferase activity, transferring groups other than amino-acyl groups"/>
    <property type="evidence" value="ECO:0007669"/>
    <property type="project" value="InterPro"/>
</dbReference>
<keyword evidence="1" id="KW-0472">Membrane</keyword>
<feature type="transmembrane region" description="Helical" evidence="1">
    <location>
        <begin position="7"/>
        <end position="25"/>
    </location>
</feature>
<dbReference type="InterPro" id="IPR002656">
    <property type="entry name" value="Acyl_transf_3_dom"/>
</dbReference>
<sequence>MLGRIYYLDVLRALAIMLVFTAHTVSSFGKAPDLVPLGFGGSGVDLFFMLSGWLIGSQLFAEQKKFGNIDVKRFWARRWMRTLPAYFFVLSFTLVQLYSTKESVPNPLPFFVFLQNYNHLNYFTVSWSLCVEEQFYLVIAPLLLYLGRLHRHYQTAILVILLLLPSLFRAMGWYSHYEQTHVRWDCCLIGVLLAQCYFQYPAFWQKAKGYATPLLFISAAAYLSCFVFRWFPPFEGYRDPSFLLLGVIFAGMVFFAVTTKVQHKPMGYSVVMLISTRSYSMYLLHPEALALLRRFGDELPFLLYYGIALAVTLVISEFLYRWVEIPFINMRSNFSFSQKRVSV</sequence>
<gene>
    <name evidence="3" type="ORF">IC617_13975</name>
</gene>
<feature type="transmembrane region" description="Helical" evidence="1">
    <location>
        <begin position="302"/>
        <end position="323"/>
    </location>
</feature>
<name>A0A8J6UGQ3_9GAMM</name>
<reference evidence="3" key="1">
    <citation type="submission" date="2020-09" db="EMBL/GenBank/DDBJ databases">
        <title>A novel bacterium of genus Neiella, isolated from South China Sea.</title>
        <authorList>
            <person name="Huang H."/>
            <person name="Mo K."/>
            <person name="Hu Y."/>
        </authorList>
    </citation>
    <scope>NUCLEOTIDE SEQUENCE</scope>
    <source>
        <strain evidence="3">HB171785</strain>
    </source>
</reference>
<dbReference type="Proteomes" id="UP000638014">
    <property type="component" value="Unassembled WGS sequence"/>
</dbReference>
<dbReference type="PANTHER" id="PTHR23028:SF53">
    <property type="entry name" value="ACYL_TRANSF_3 DOMAIN-CONTAINING PROTEIN"/>
    <property type="match status" value="1"/>
</dbReference>
<organism evidence="3 4">
    <name type="scientific">Neiella litorisoli</name>
    <dbReference type="NCBI Taxonomy" id="2771431"/>
    <lineage>
        <taxon>Bacteria</taxon>
        <taxon>Pseudomonadati</taxon>
        <taxon>Pseudomonadota</taxon>
        <taxon>Gammaproteobacteria</taxon>
        <taxon>Alteromonadales</taxon>
        <taxon>Echinimonadaceae</taxon>
        <taxon>Neiella</taxon>
    </lineage>
</organism>
<dbReference type="RefSeq" id="WP_191145611.1">
    <property type="nucleotide sequence ID" value="NZ_JACXAF010000019.1"/>
</dbReference>
<keyword evidence="1" id="KW-1133">Transmembrane helix</keyword>
<evidence type="ECO:0000313" key="4">
    <source>
        <dbReference type="Proteomes" id="UP000638014"/>
    </source>
</evidence>
<evidence type="ECO:0000313" key="3">
    <source>
        <dbReference type="EMBL" id="MBD1390541.1"/>
    </source>
</evidence>
<feature type="transmembrane region" description="Helical" evidence="1">
    <location>
        <begin position="120"/>
        <end position="144"/>
    </location>
</feature>
<dbReference type="Pfam" id="PF01757">
    <property type="entry name" value="Acyl_transf_3"/>
    <property type="match status" value="1"/>
</dbReference>
<dbReference type="InterPro" id="IPR050879">
    <property type="entry name" value="Acyltransferase_3"/>
</dbReference>
<keyword evidence="4" id="KW-1185">Reference proteome</keyword>
<keyword evidence="3" id="KW-0012">Acyltransferase</keyword>
<keyword evidence="3" id="KW-0808">Transferase</keyword>
<proteinExistence type="predicted"/>
<dbReference type="EMBL" id="JACXAF010000019">
    <property type="protein sequence ID" value="MBD1390541.1"/>
    <property type="molecule type" value="Genomic_DNA"/>
</dbReference>
<protein>
    <submittedName>
        <fullName evidence="3">Acyltransferase</fullName>
    </submittedName>
</protein>
<feature type="transmembrane region" description="Helical" evidence="1">
    <location>
        <begin position="210"/>
        <end position="230"/>
    </location>
</feature>
<keyword evidence="1" id="KW-0812">Transmembrane</keyword>
<dbReference type="GO" id="GO:0009103">
    <property type="term" value="P:lipopolysaccharide biosynthetic process"/>
    <property type="evidence" value="ECO:0007669"/>
    <property type="project" value="TreeGrafter"/>
</dbReference>
<feature type="transmembrane region" description="Helical" evidence="1">
    <location>
        <begin position="156"/>
        <end position="175"/>
    </location>
</feature>
<evidence type="ECO:0000259" key="2">
    <source>
        <dbReference type="Pfam" id="PF01757"/>
    </source>
</evidence>
<dbReference type="AlphaFoldDB" id="A0A8J6UGQ3"/>
<accession>A0A8J6UGQ3</accession>
<feature type="transmembrane region" description="Helical" evidence="1">
    <location>
        <begin position="37"/>
        <end position="61"/>
    </location>
</feature>